<feature type="chain" id="PRO_5019433885" description="Cell wall-associated protein" evidence="1">
    <location>
        <begin position="24"/>
        <end position="1003"/>
    </location>
</feature>
<evidence type="ECO:0000313" key="3">
    <source>
        <dbReference type="Proteomes" id="UP000288079"/>
    </source>
</evidence>
<organism evidence="2 3">
    <name type="scientific">Bacteroides faecalis</name>
    <dbReference type="NCBI Taxonomy" id="2447885"/>
    <lineage>
        <taxon>Bacteria</taxon>
        <taxon>Pseudomonadati</taxon>
        <taxon>Bacteroidota</taxon>
        <taxon>Bacteroidia</taxon>
        <taxon>Bacteroidales</taxon>
        <taxon>Bacteroidaceae</taxon>
        <taxon>Bacteroides</taxon>
    </lineage>
</organism>
<evidence type="ECO:0008006" key="4">
    <source>
        <dbReference type="Google" id="ProtNLM"/>
    </source>
</evidence>
<comment type="caution">
    <text evidence="2">The sequence shown here is derived from an EMBL/GenBank/DDBJ whole genome shotgun (WGS) entry which is preliminary data.</text>
</comment>
<reference evidence="2 3" key="1">
    <citation type="submission" date="2018-10" db="EMBL/GenBank/DDBJ databases">
        <title>Draft Genome Sequence of Bacteroides sp. KCTC 15687.</title>
        <authorList>
            <person name="Yu S.Y."/>
            <person name="Kim J.S."/>
            <person name="Oh B.S."/>
            <person name="Park S.H."/>
            <person name="Kang S.W."/>
            <person name="Park J.E."/>
            <person name="Choi S.H."/>
            <person name="Han K.I."/>
            <person name="Lee K.C."/>
            <person name="Eom M.K."/>
            <person name="Suh M.K."/>
            <person name="Lee D.H."/>
            <person name="Yoon H."/>
            <person name="Kim B."/>
            <person name="Yang S.J."/>
            <person name="Lee J.S."/>
            <person name="Lee J.H."/>
        </authorList>
    </citation>
    <scope>NUCLEOTIDE SEQUENCE [LARGE SCALE GENOMIC DNA]</scope>
    <source>
        <strain evidence="2 3">KCTC 15687</strain>
    </source>
</reference>
<keyword evidence="3" id="KW-1185">Reference proteome</keyword>
<gene>
    <name evidence="2" type="ORF">KGMB02408_10210</name>
</gene>
<dbReference type="EMBL" id="BHWB01000002">
    <property type="protein sequence ID" value="GCB34076.1"/>
    <property type="molecule type" value="Genomic_DNA"/>
</dbReference>
<dbReference type="Proteomes" id="UP000288079">
    <property type="component" value="Unassembled WGS sequence"/>
</dbReference>
<dbReference type="AlphaFoldDB" id="A0A401LRA0"/>
<proteinExistence type="predicted"/>
<feature type="signal peptide" evidence="1">
    <location>
        <begin position="1"/>
        <end position="23"/>
    </location>
</feature>
<accession>A0A401LRA0</accession>
<evidence type="ECO:0000256" key="1">
    <source>
        <dbReference type="SAM" id="SignalP"/>
    </source>
</evidence>
<name>A0A401LRA0_9BACE</name>
<protein>
    <recommendedName>
        <fullName evidence="4">Cell wall-associated protein</fullName>
    </recommendedName>
</protein>
<keyword evidence="1" id="KW-0732">Signal</keyword>
<dbReference type="RefSeq" id="WP_235016726.1">
    <property type="nucleotide sequence ID" value="NZ_BHWB01000002.1"/>
</dbReference>
<evidence type="ECO:0000313" key="2">
    <source>
        <dbReference type="EMBL" id="GCB34076.1"/>
    </source>
</evidence>
<sequence length="1003" mass="116027">MKNKLKYVLCLFLLLGTATGVRADGGSQFIPNNLQGYYFSPENLGFATPQTAEFVQYGNIPMNLYNGLLNLNIPLLDYKDPAFQLNTSIKYLSDGFKPGRRPSIVGNNWILNVGGSITRNVVGNPDDIRQDLHTGLLAAIRDGKFKQYSKEDLVNLRIETTDDYQQFQKTKYDMTPDIFEFNFGNHKGKFIIDNSGQVKCLTGGGYKIDLSEMAVQNFSKTNAPTSSCIQITTPDGYLYSFGGGTSFLEYSIPNNPNKLKPRPVQISSWYLSSIKDVTRNRTVTFSYESRLQKNKYRLFVQDYYFGDKRTQYNRPINGQTKPDEIKYFDDGQSEHFLLEDKVYTPILKKISTDDIAIQFTVETFPTNFYGETTGNDLLYLSNVQMTEKSQVIKSCKFDYQTKGKYFFLKKVTLDDQSDNPSVYNFDYDLSREAPDPLTTSIDHWGFWNGKYEAIDKANIFLESKEKIDERKAVNTNVASYAMLKKVTYPTRGEEKIDYEYNRYRFYQTKRTDMFGWDSNQTTYDTPFGGVRIGKLTMYDPNTGKTRQRSFRYTNPNTGMECGRINELPRYIMPVEIIKCENSSIDSIVTTNINVYSKSSNCMGRLNNISEHPIRYSYVTETYDDGSYSRYHFSDNTGEADLHQKLSYYIPDLRSRNFSTYQILDKALNYAPNDLSAFRGKLLSKETYNNHSKKVATEEYDYNFANRVSSYEVSISNVAGAFISNKIFTTPCLMTQEKLTDENGVTVIHNFEYNDKGIVTQKETVNSNGDHVYLKYVHPGEQKGLYPENNYNRLVNENRIEEPIAVIKYLKKVGESERKIVDLIQFMYNSFEGCGLQKINLLTFKLPEPLPENTNFTDISVALKYEQSIETYHNYDRYGNIITYSINRGKEETNYIWDSPTQVAAEIKGSTYEDIKEALGMKPEEYSMNYFDKPKLEDLREKLPNAHITLYEYKPQIGVKHLSDPTKRESFYQYDRSGRLNKTYRLEENGKLQLMEYNNYHYTK</sequence>